<dbReference type="InterPro" id="IPR001119">
    <property type="entry name" value="SLH_dom"/>
</dbReference>
<dbReference type="RefSeq" id="WP_281481363.1">
    <property type="nucleotide sequence ID" value="NZ_CP124543.1"/>
</dbReference>
<dbReference type="PANTHER" id="PTHR43308:SF5">
    <property type="entry name" value="S-LAYER PROTEIN _ PEPTIDOGLYCAN ENDO-BETA-N-ACETYLGLUCOSAMINIDASE"/>
    <property type="match status" value="1"/>
</dbReference>
<dbReference type="EMBL" id="CP124543">
    <property type="protein sequence ID" value="WGV24033.1"/>
    <property type="molecule type" value="Genomic_DNA"/>
</dbReference>
<organism evidence="2 3">
    <name type="scientific">Halotia branconii CENA392</name>
    <dbReference type="NCBI Taxonomy" id="1539056"/>
    <lineage>
        <taxon>Bacteria</taxon>
        <taxon>Bacillati</taxon>
        <taxon>Cyanobacteriota</taxon>
        <taxon>Cyanophyceae</taxon>
        <taxon>Nostocales</taxon>
        <taxon>Nodulariaceae</taxon>
        <taxon>Halotia</taxon>
    </lineage>
</organism>
<reference evidence="2 3" key="1">
    <citation type="journal article" date="2023" name="Limnol Oceanogr Lett">
        <title>Environmental adaptations by the intertidal Antarctic cyanobacterium Halotia branconii CENA392 as revealed using long-read genome sequencing.</title>
        <authorList>
            <person name="Dextro R.B."/>
            <person name="Delbaje E."/>
            <person name="Freitas P.N.N."/>
            <person name="Geraldes V."/>
            <person name="Pinto E."/>
            <person name="Long P.F."/>
            <person name="Fiore M.F."/>
        </authorList>
    </citation>
    <scope>NUCLEOTIDE SEQUENCE [LARGE SCALE GENOMIC DNA]</scope>
    <source>
        <strain evidence="2 3">CENA392</strain>
    </source>
</reference>
<feature type="domain" description="SLH" evidence="1">
    <location>
        <begin position="157"/>
        <end position="225"/>
    </location>
</feature>
<dbReference type="PROSITE" id="PS51272">
    <property type="entry name" value="SLH"/>
    <property type="match status" value="3"/>
</dbReference>
<sequence>MIWKQTKQTSFRLFLGFVTSMVPLSFNLQAKAQIYSDIQGNWARNCIQNLTQQKIISGYTDGSFRPNNLITRAEYAAIMNQAFPNTSAERAEVNFSDVLSDYWGQEAIRVAYSKGFLSGYPNQLFQPNQYIPRTEAFVALASGLDYPIPTSANQILNTIYNDAQEIPEYARGKIAAATQQGIVISSPKTQFNQQLIKPSSLATRAEVAAALCQVKNIAGVSNQYVISSSSSGNKPNNNSIRLGQTCTNEQIGYTISYPTNWQANSGQVVNQCQVFDSKSIKLPKNSEDFDETVYIRLENISFNQLVNNTDSRTSQTLSRRQINVDDRQAVAIESEATGFGLLPKGRRFYRYLIDMNGKTLIAVTYDVPNQNYQRNKQVLDQMVTSINLNHSKVIQ</sequence>
<accession>A0AAJ6NPI9</accession>
<gene>
    <name evidence="2" type="ORF">QI031_19775</name>
</gene>
<evidence type="ECO:0000313" key="2">
    <source>
        <dbReference type="EMBL" id="WGV24033.1"/>
    </source>
</evidence>
<feature type="domain" description="SLH" evidence="1">
    <location>
        <begin position="30"/>
        <end position="93"/>
    </location>
</feature>
<keyword evidence="3" id="KW-1185">Reference proteome</keyword>
<dbReference type="Proteomes" id="UP001223520">
    <property type="component" value="Chromosome"/>
</dbReference>
<dbReference type="Pfam" id="PF00395">
    <property type="entry name" value="SLH"/>
    <property type="match status" value="2"/>
</dbReference>
<proteinExistence type="predicted"/>
<dbReference type="AlphaFoldDB" id="A0AAJ6NPI9"/>
<dbReference type="KEGG" id="hbq:QI031_19775"/>
<protein>
    <submittedName>
        <fullName evidence="2">S-layer homology domain-containing protein</fullName>
    </submittedName>
</protein>
<evidence type="ECO:0000313" key="3">
    <source>
        <dbReference type="Proteomes" id="UP001223520"/>
    </source>
</evidence>
<dbReference type="InterPro" id="IPR051465">
    <property type="entry name" value="Cell_Envelope_Struct_Comp"/>
</dbReference>
<evidence type="ECO:0000259" key="1">
    <source>
        <dbReference type="PROSITE" id="PS51272"/>
    </source>
</evidence>
<name>A0AAJ6NPI9_9CYAN</name>
<feature type="domain" description="SLH" evidence="1">
    <location>
        <begin position="94"/>
        <end position="154"/>
    </location>
</feature>
<dbReference type="PANTHER" id="PTHR43308">
    <property type="entry name" value="OUTER MEMBRANE PROTEIN ALPHA-RELATED"/>
    <property type="match status" value="1"/>
</dbReference>